<accession>A0A4Y2UJK2</accession>
<feature type="region of interest" description="Disordered" evidence="1">
    <location>
        <begin position="21"/>
        <end position="51"/>
    </location>
</feature>
<evidence type="ECO:0000256" key="1">
    <source>
        <dbReference type="SAM" id="MobiDB-lite"/>
    </source>
</evidence>
<dbReference type="Proteomes" id="UP000499080">
    <property type="component" value="Unassembled WGS sequence"/>
</dbReference>
<dbReference type="EMBL" id="BGPR01036478">
    <property type="protein sequence ID" value="GBO11710.1"/>
    <property type="molecule type" value="Genomic_DNA"/>
</dbReference>
<keyword evidence="3" id="KW-1185">Reference proteome</keyword>
<reference evidence="2 3" key="1">
    <citation type="journal article" date="2019" name="Sci. Rep.">
        <title>Orb-weaving spider Araneus ventricosus genome elucidates the spidroin gene catalogue.</title>
        <authorList>
            <person name="Kono N."/>
            <person name="Nakamura H."/>
            <person name="Ohtoshi R."/>
            <person name="Moran D.A.P."/>
            <person name="Shinohara A."/>
            <person name="Yoshida Y."/>
            <person name="Fujiwara M."/>
            <person name="Mori M."/>
            <person name="Tomita M."/>
            <person name="Arakawa K."/>
        </authorList>
    </citation>
    <scope>NUCLEOTIDE SEQUENCE [LARGE SCALE GENOMIC DNA]</scope>
</reference>
<dbReference type="AlphaFoldDB" id="A0A4Y2UJK2"/>
<comment type="caution">
    <text evidence="2">The sequence shown here is derived from an EMBL/GenBank/DDBJ whole genome shotgun (WGS) entry which is preliminary data.</text>
</comment>
<name>A0A4Y2UJK2_ARAVE</name>
<evidence type="ECO:0000313" key="3">
    <source>
        <dbReference type="Proteomes" id="UP000499080"/>
    </source>
</evidence>
<protein>
    <submittedName>
        <fullName evidence="2">Uncharacterized protein</fullName>
    </submittedName>
</protein>
<sequence>MMSPSYIQLADFEYQGGTSALEDTPLHQSSSAGTRYGGLSRRSTKANGGRCPEPVINDRHWAWIYAAYTDTGSSYRPGLCKYVHAAAHRIFVQSHCPGSYQSTRRSVWLILSKALPCTVRQSTKCPAIQPATAPGFKKYARGGRERAFCLSTFGPVTVWLQVMGMECVRLHWSSCLASGGRGAGRRSVYIRSSYCLGIR</sequence>
<organism evidence="2 3">
    <name type="scientific">Araneus ventricosus</name>
    <name type="common">Orbweaver spider</name>
    <name type="synonym">Epeira ventricosa</name>
    <dbReference type="NCBI Taxonomy" id="182803"/>
    <lineage>
        <taxon>Eukaryota</taxon>
        <taxon>Metazoa</taxon>
        <taxon>Ecdysozoa</taxon>
        <taxon>Arthropoda</taxon>
        <taxon>Chelicerata</taxon>
        <taxon>Arachnida</taxon>
        <taxon>Araneae</taxon>
        <taxon>Araneomorphae</taxon>
        <taxon>Entelegynae</taxon>
        <taxon>Araneoidea</taxon>
        <taxon>Araneidae</taxon>
        <taxon>Araneus</taxon>
    </lineage>
</organism>
<evidence type="ECO:0000313" key="2">
    <source>
        <dbReference type="EMBL" id="GBO11710.1"/>
    </source>
</evidence>
<proteinExistence type="predicted"/>
<gene>
    <name evidence="2" type="ORF">AVEN_182116_1</name>
</gene>